<dbReference type="InterPro" id="IPR043428">
    <property type="entry name" value="LivM-like"/>
</dbReference>
<keyword evidence="3 6" id="KW-0812">Transmembrane</keyword>
<keyword evidence="8" id="KW-1185">Reference proteome</keyword>
<organism evidence="7 8">
    <name type="scientific">Ramlibacter henchirensis</name>
    <dbReference type="NCBI Taxonomy" id="204072"/>
    <lineage>
        <taxon>Bacteria</taxon>
        <taxon>Pseudomonadati</taxon>
        <taxon>Pseudomonadota</taxon>
        <taxon>Betaproteobacteria</taxon>
        <taxon>Burkholderiales</taxon>
        <taxon>Comamonadaceae</taxon>
        <taxon>Ramlibacter</taxon>
    </lineage>
</organism>
<comment type="caution">
    <text evidence="7">The sequence shown here is derived from an EMBL/GenBank/DDBJ whole genome shotgun (WGS) entry which is preliminary data.</text>
</comment>
<feature type="transmembrane region" description="Helical" evidence="6">
    <location>
        <begin position="80"/>
        <end position="102"/>
    </location>
</feature>
<comment type="subcellular location">
    <subcellularLocation>
        <location evidence="1">Cell membrane</location>
        <topology evidence="1">Multi-pass membrane protein</topology>
    </subcellularLocation>
</comment>
<feature type="transmembrane region" description="Helical" evidence="6">
    <location>
        <begin position="192"/>
        <end position="219"/>
    </location>
</feature>
<feature type="transmembrane region" description="Helical" evidence="6">
    <location>
        <begin position="271"/>
        <end position="291"/>
    </location>
</feature>
<dbReference type="RefSeq" id="WP_135264103.1">
    <property type="nucleotide sequence ID" value="NZ_SMLM01000002.1"/>
</dbReference>
<reference evidence="7 8" key="1">
    <citation type="submission" date="2019-03" db="EMBL/GenBank/DDBJ databases">
        <title>Ramlibacter henchirensis DSM 14656, whole genome shotgun sequence.</title>
        <authorList>
            <person name="Zhang X."/>
            <person name="Feng G."/>
            <person name="Zhu H."/>
        </authorList>
    </citation>
    <scope>NUCLEOTIDE SEQUENCE [LARGE SCALE GENOMIC DNA]</scope>
    <source>
        <strain evidence="7 8">DSM 14656</strain>
    </source>
</reference>
<keyword evidence="5 6" id="KW-0472">Membrane</keyword>
<dbReference type="CDD" id="cd06581">
    <property type="entry name" value="TM_PBP1_LivM_like"/>
    <property type="match status" value="1"/>
</dbReference>
<evidence type="ECO:0000256" key="3">
    <source>
        <dbReference type="ARBA" id="ARBA00022692"/>
    </source>
</evidence>
<dbReference type="GO" id="GO:0015658">
    <property type="term" value="F:branched-chain amino acid transmembrane transporter activity"/>
    <property type="evidence" value="ECO:0007669"/>
    <property type="project" value="InterPro"/>
</dbReference>
<evidence type="ECO:0000256" key="2">
    <source>
        <dbReference type="ARBA" id="ARBA00022475"/>
    </source>
</evidence>
<protein>
    <submittedName>
        <fullName evidence="7">Branched-chain amino acid ABC transporter permease</fullName>
    </submittedName>
</protein>
<dbReference type="PANTHER" id="PTHR30482">
    <property type="entry name" value="HIGH-AFFINITY BRANCHED-CHAIN AMINO ACID TRANSPORT SYSTEM PERMEASE"/>
    <property type="match status" value="1"/>
</dbReference>
<evidence type="ECO:0000256" key="4">
    <source>
        <dbReference type="ARBA" id="ARBA00022989"/>
    </source>
</evidence>
<feature type="transmembrane region" description="Helical" evidence="6">
    <location>
        <begin position="109"/>
        <end position="131"/>
    </location>
</feature>
<sequence>MSRRELAALAAVLVLLALLPAVGNNYVLRVGTTMLMYAVLAMAWNFIGGFAGYPSFATAAFFGLGAYAGAIVQSKGLPAISAWIFAAGVSALVALLLGLAVLRLRGHAFAIATLVVVELLREIVNGWVSLTGGGMGINLPGAMTPEQGARYYFYAMLALAAITYCAMHAVAIRRLGFGLRCIKQNEDAASMVGVNTTVFKSLAFMLSAAFTAAAGAVYASWTAYIEPADVFDIMFSIKAIVMVLLGGAGTLLGPVLGAVAFLALDELVWRNFLTLHTGILGLLIILLILFLPMGLTTFSWRTALGSWRPAPGRRT</sequence>
<evidence type="ECO:0000313" key="8">
    <source>
        <dbReference type="Proteomes" id="UP000298180"/>
    </source>
</evidence>
<dbReference type="AlphaFoldDB" id="A0A4Z0BWF8"/>
<evidence type="ECO:0000313" key="7">
    <source>
        <dbReference type="EMBL" id="TFZ02578.1"/>
    </source>
</evidence>
<feature type="transmembrane region" description="Helical" evidence="6">
    <location>
        <begin position="151"/>
        <end position="171"/>
    </location>
</feature>
<gene>
    <name evidence="7" type="ORF">EZ313_15065</name>
</gene>
<dbReference type="InterPro" id="IPR001851">
    <property type="entry name" value="ABC_transp_permease"/>
</dbReference>
<dbReference type="GO" id="GO:0005886">
    <property type="term" value="C:plasma membrane"/>
    <property type="evidence" value="ECO:0007669"/>
    <property type="project" value="UniProtKB-SubCell"/>
</dbReference>
<dbReference type="Proteomes" id="UP000298180">
    <property type="component" value="Unassembled WGS sequence"/>
</dbReference>
<dbReference type="EMBL" id="SMLM01000002">
    <property type="protein sequence ID" value="TFZ02578.1"/>
    <property type="molecule type" value="Genomic_DNA"/>
</dbReference>
<proteinExistence type="predicted"/>
<evidence type="ECO:0000256" key="5">
    <source>
        <dbReference type="ARBA" id="ARBA00023136"/>
    </source>
</evidence>
<accession>A0A4Z0BWF8</accession>
<feature type="transmembrane region" description="Helical" evidence="6">
    <location>
        <begin position="33"/>
        <end position="51"/>
    </location>
</feature>
<dbReference type="PANTHER" id="PTHR30482:SF10">
    <property type="entry name" value="HIGH-AFFINITY BRANCHED-CHAIN AMINO ACID TRANSPORT PROTEIN BRAE"/>
    <property type="match status" value="1"/>
</dbReference>
<keyword evidence="2" id="KW-1003">Cell membrane</keyword>
<dbReference type="OrthoDB" id="9814461at2"/>
<evidence type="ECO:0000256" key="1">
    <source>
        <dbReference type="ARBA" id="ARBA00004651"/>
    </source>
</evidence>
<feature type="transmembrane region" description="Helical" evidence="6">
    <location>
        <begin position="239"/>
        <end position="264"/>
    </location>
</feature>
<evidence type="ECO:0000256" key="6">
    <source>
        <dbReference type="SAM" id="Phobius"/>
    </source>
</evidence>
<keyword evidence="4 6" id="KW-1133">Transmembrane helix</keyword>
<dbReference type="Pfam" id="PF02653">
    <property type="entry name" value="BPD_transp_2"/>
    <property type="match status" value="1"/>
</dbReference>
<name>A0A4Z0BWF8_9BURK</name>